<protein>
    <submittedName>
        <fullName evidence="1">Uncharacterized protein</fullName>
    </submittedName>
</protein>
<dbReference type="AlphaFoldDB" id="A0A6A4BXK1"/>
<keyword evidence="2" id="KW-1185">Reference proteome</keyword>
<sequence length="38" mass="4325">MPDSTRLSDAYFTAKPVPGFSTTCRELPWKGRLPLRTK</sequence>
<organism evidence="1 2">
    <name type="scientific">Phytophthora rubi</name>
    <dbReference type="NCBI Taxonomy" id="129364"/>
    <lineage>
        <taxon>Eukaryota</taxon>
        <taxon>Sar</taxon>
        <taxon>Stramenopiles</taxon>
        <taxon>Oomycota</taxon>
        <taxon>Peronosporomycetes</taxon>
        <taxon>Peronosporales</taxon>
        <taxon>Peronosporaceae</taxon>
        <taxon>Phytophthora</taxon>
    </lineage>
</organism>
<comment type="caution">
    <text evidence="1">The sequence shown here is derived from an EMBL/GenBank/DDBJ whole genome shotgun (WGS) entry which is preliminary data.</text>
</comment>
<evidence type="ECO:0000313" key="1">
    <source>
        <dbReference type="EMBL" id="KAE9281913.1"/>
    </source>
</evidence>
<evidence type="ECO:0000313" key="2">
    <source>
        <dbReference type="Proteomes" id="UP000434957"/>
    </source>
</evidence>
<proteinExistence type="predicted"/>
<accession>A0A6A4BXK1</accession>
<dbReference type="Proteomes" id="UP000434957">
    <property type="component" value="Unassembled WGS sequence"/>
</dbReference>
<reference evidence="1 2" key="1">
    <citation type="submission" date="2018-08" db="EMBL/GenBank/DDBJ databases">
        <title>Genomic investigation of the strawberry pathogen Phytophthora fragariae indicates pathogenicity is determined by transcriptional variation in three key races.</title>
        <authorList>
            <person name="Adams T.M."/>
            <person name="Armitage A.D."/>
            <person name="Sobczyk M.K."/>
            <person name="Bates H.J."/>
            <person name="Dunwell J.M."/>
            <person name="Nellist C.F."/>
            <person name="Harrison R.J."/>
        </authorList>
    </citation>
    <scope>NUCLEOTIDE SEQUENCE [LARGE SCALE GENOMIC DNA]</scope>
    <source>
        <strain evidence="1 2">SCRP333</strain>
    </source>
</reference>
<name>A0A6A4BXK1_9STRA</name>
<gene>
    <name evidence="1" type="ORF">PR003_g27543</name>
</gene>
<dbReference type="EMBL" id="QXFT01003882">
    <property type="protein sequence ID" value="KAE9281913.1"/>
    <property type="molecule type" value="Genomic_DNA"/>
</dbReference>